<dbReference type="EMBL" id="CP001342">
    <property type="protein sequence ID" value="ACL41906.1"/>
    <property type="molecule type" value="Genomic_DNA"/>
</dbReference>
<organism evidence="2 3">
    <name type="scientific">Pseudarthrobacter chlorophenolicus (strain ATCC 700700 / DSM 12829 / CIP 107037 / JCM 12360 / KCTC 9906 / NCIMB 13794 / A6)</name>
    <name type="common">Arthrobacter chlorophenolicus</name>
    <dbReference type="NCBI Taxonomy" id="452863"/>
    <lineage>
        <taxon>Bacteria</taxon>
        <taxon>Bacillati</taxon>
        <taxon>Actinomycetota</taxon>
        <taxon>Actinomycetes</taxon>
        <taxon>Micrococcales</taxon>
        <taxon>Micrococcaceae</taxon>
        <taxon>Pseudarthrobacter</taxon>
    </lineage>
</organism>
<reference evidence="2" key="1">
    <citation type="submission" date="2009-01" db="EMBL/GenBank/DDBJ databases">
        <title>Complete sequence of plasmid1 of Arthrobacter chlorophenolicus A6.</title>
        <authorList>
            <consortium name="US DOE Joint Genome Institute"/>
            <person name="Lucas S."/>
            <person name="Copeland A."/>
            <person name="Lapidus A."/>
            <person name="Glavina del Rio T."/>
            <person name="Tice H."/>
            <person name="Bruce D."/>
            <person name="Goodwin L."/>
            <person name="Pitluck S."/>
            <person name="Goltsman E."/>
            <person name="Clum A."/>
            <person name="Larimer F."/>
            <person name="Land M."/>
            <person name="Hauser L."/>
            <person name="Kyrpides N."/>
            <person name="Mikhailova N."/>
            <person name="Jansson J."/>
            <person name="Richardson P."/>
        </authorList>
    </citation>
    <scope>NUCLEOTIDE SEQUENCE [LARGE SCALE GENOMIC DNA]</scope>
    <source>
        <strain evidence="2">A6</strain>
        <plasmid evidence="2">pACHL01</plasmid>
    </source>
</reference>
<dbReference type="KEGG" id="ach:Achl_3955"/>
<gene>
    <name evidence="2" type="ordered locus">Achl_3955</name>
</gene>
<keyword evidence="1" id="KW-0732">Signal</keyword>
<dbReference type="PROSITE" id="PS51257">
    <property type="entry name" value="PROKAR_LIPOPROTEIN"/>
    <property type="match status" value="1"/>
</dbReference>
<dbReference type="Proteomes" id="UP000002505">
    <property type="component" value="Plasmid pACHL01"/>
</dbReference>
<evidence type="ECO:0000313" key="2">
    <source>
        <dbReference type="EMBL" id="ACL41906.1"/>
    </source>
</evidence>
<name>B8HHK9_PSECP</name>
<feature type="signal peptide" evidence="1">
    <location>
        <begin position="1"/>
        <end position="24"/>
    </location>
</feature>
<sequence>MTAQRSIFAFAALTAIVLTGCAAAPAPVTTSEPAKALQTVATECASEGTELDATGTVLTVDTKGSSETSGGDMKDVSCVLNALNVPKDISSKMKLSTSDSEAHTAEWQGHDLAWDWTPDTGFNLTVTRKA</sequence>
<accession>B8HHK9</accession>
<evidence type="ECO:0000256" key="1">
    <source>
        <dbReference type="SAM" id="SignalP"/>
    </source>
</evidence>
<proteinExistence type="predicted"/>
<geneLocation type="plasmid" evidence="2 3">
    <name>pACHL01</name>
</geneLocation>
<keyword evidence="3" id="KW-1185">Reference proteome</keyword>
<dbReference type="HOGENOM" id="CLU_1933668_0_0_11"/>
<dbReference type="RefSeq" id="WP_012622923.1">
    <property type="nucleotide sequence ID" value="NC_011879.1"/>
</dbReference>
<evidence type="ECO:0000313" key="3">
    <source>
        <dbReference type="Proteomes" id="UP000002505"/>
    </source>
</evidence>
<dbReference type="AlphaFoldDB" id="B8HHK9"/>
<dbReference type="OrthoDB" id="95362at1268"/>
<protein>
    <recommendedName>
        <fullName evidence="4">Lipoprotein</fullName>
    </recommendedName>
</protein>
<feature type="chain" id="PRO_5038937113" description="Lipoprotein" evidence="1">
    <location>
        <begin position="25"/>
        <end position="130"/>
    </location>
</feature>
<keyword evidence="2" id="KW-0614">Plasmid</keyword>
<evidence type="ECO:0008006" key="4">
    <source>
        <dbReference type="Google" id="ProtNLM"/>
    </source>
</evidence>